<dbReference type="RefSeq" id="WP_063480630.1">
    <property type="nucleotide sequence ID" value="NZ_CP147845.1"/>
</dbReference>
<keyword evidence="3" id="KW-1185">Reference proteome</keyword>
<dbReference type="Pfam" id="PF13360">
    <property type="entry name" value="PQQ_2"/>
    <property type="match status" value="1"/>
</dbReference>
<dbReference type="InterPro" id="IPR015943">
    <property type="entry name" value="WD40/YVTN_repeat-like_dom_sf"/>
</dbReference>
<evidence type="ECO:0000313" key="2">
    <source>
        <dbReference type="EMBL" id="KZS43167.1"/>
    </source>
</evidence>
<dbReference type="PANTHER" id="PTHR34512:SF30">
    <property type="entry name" value="OUTER MEMBRANE PROTEIN ASSEMBLY FACTOR BAMB"/>
    <property type="match status" value="1"/>
</dbReference>
<dbReference type="OrthoDB" id="9794322at2"/>
<dbReference type="PANTHER" id="PTHR34512">
    <property type="entry name" value="CELL SURFACE PROTEIN"/>
    <property type="match status" value="1"/>
</dbReference>
<reference evidence="2" key="1">
    <citation type="journal article" date="2016" name="Genome Announc.">
        <title>Draft genomes of two strains of Paenibacillus glucanolyticus with capability to degrade lignocellulose.</title>
        <authorList>
            <person name="Mathews S.L."/>
            <person name="Pawlak J."/>
            <person name="Grunden A.M."/>
        </authorList>
    </citation>
    <scope>NUCLEOTIDE SEQUENCE [LARGE SCALE GENOMIC DNA]</scope>
    <source>
        <strain evidence="2">SLM1</strain>
    </source>
</reference>
<protein>
    <recommendedName>
        <fullName evidence="1">Pyrrolo-quinoline quinone repeat domain-containing protein</fullName>
    </recommendedName>
</protein>
<evidence type="ECO:0000313" key="3">
    <source>
        <dbReference type="Proteomes" id="UP000076796"/>
    </source>
</evidence>
<sequence length="467" mass="52099">MLINKKKPWCQHPRNRRSKRLVSGIVASILTLQGIMALVPSQVYAETADLSLRNWHASSHISVPTIKPSWTMQVDNYLDMYDTYEGHHAIAEEGKVFTFADQQLIAIDARTGKRLWSYGKDLQPYVTYGNGVVYGLSADHMPFALHAKTGKLQWKSGTSTFIDTRLRTEVMIPTSDMLYAINGSVTFAFDRATGKLRWEANEPLADGHGTAYLEEADGVILRTFMVQGALSSVQLNAYDKKTGKKLWGHFGQGEALTIKNGLVYSIDYYSPQLLDYQSVPDRKVIVNAYNLKSGIQKGSREFTWKLEHEPPYEYGRGGVFLSGGKLYIEQGNQVAEYPFDDYKTGEAPLRTLSSPYGEEWILLGVVQDRLMYRDYKTGEMKGVKLANGQAVVLSGDAPISQIDVYDKGMYRAQRNGTLLGINILTAKPVFRVTTGADLHESTLKTGDMVIIQAEGKLLGIKIPASLR</sequence>
<dbReference type="EMBL" id="LWMH01000003">
    <property type="protein sequence ID" value="KZS43167.1"/>
    <property type="molecule type" value="Genomic_DNA"/>
</dbReference>
<dbReference type="Proteomes" id="UP000076796">
    <property type="component" value="Unassembled WGS sequence"/>
</dbReference>
<dbReference type="SMART" id="SM00564">
    <property type="entry name" value="PQQ"/>
    <property type="match status" value="4"/>
</dbReference>
<dbReference type="Gene3D" id="2.130.10.10">
    <property type="entry name" value="YVTN repeat-like/Quinoprotein amine dehydrogenase"/>
    <property type="match status" value="1"/>
</dbReference>
<feature type="domain" description="Pyrrolo-quinoline quinone repeat" evidence="1">
    <location>
        <begin position="84"/>
        <end position="218"/>
    </location>
</feature>
<dbReference type="InterPro" id="IPR002372">
    <property type="entry name" value="PQQ_rpt_dom"/>
</dbReference>
<dbReference type="SUPFAM" id="SSF50998">
    <property type="entry name" value="Quinoprotein alcohol dehydrogenase-like"/>
    <property type="match status" value="1"/>
</dbReference>
<dbReference type="InterPro" id="IPR011047">
    <property type="entry name" value="Quinoprotein_ADH-like_sf"/>
</dbReference>
<evidence type="ECO:0000259" key="1">
    <source>
        <dbReference type="Pfam" id="PF13360"/>
    </source>
</evidence>
<dbReference type="AlphaFoldDB" id="A0A163DE65"/>
<dbReference type="InterPro" id="IPR018391">
    <property type="entry name" value="PQQ_b-propeller_rpt"/>
</dbReference>
<dbReference type="GeneID" id="97555258"/>
<proteinExistence type="predicted"/>
<gene>
    <name evidence="2" type="ORF">AWU65_00660</name>
</gene>
<accession>A0A163DE65</accession>
<name>A0A163DE65_9BACL</name>
<organism evidence="2 3">
    <name type="scientific">Paenibacillus glucanolyticus</name>
    <dbReference type="NCBI Taxonomy" id="59843"/>
    <lineage>
        <taxon>Bacteria</taxon>
        <taxon>Bacillati</taxon>
        <taxon>Bacillota</taxon>
        <taxon>Bacilli</taxon>
        <taxon>Bacillales</taxon>
        <taxon>Paenibacillaceae</taxon>
        <taxon>Paenibacillus</taxon>
    </lineage>
</organism>
<comment type="caution">
    <text evidence="2">The sequence shown here is derived from an EMBL/GenBank/DDBJ whole genome shotgun (WGS) entry which is preliminary data.</text>
</comment>